<keyword evidence="2 4" id="KW-0472">Membrane</keyword>
<evidence type="ECO:0000256" key="3">
    <source>
        <dbReference type="ARBA" id="ARBA00023237"/>
    </source>
</evidence>
<dbReference type="EMBL" id="FTOB01000004">
    <property type="protein sequence ID" value="SIS83166.1"/>
    <property type="molecule type" value="Genomic_DNA"/>
</dbReference>
<dbReference type="InterPro" id="IPR036737">
    <property type="entry name" value="OmpA-like_sf"/>
</dbReference>
<evidence type="ECO:0000256" key="1">
    <source>
        <dbReference type="ARBA" id="ARBA00004442"/>
    </source>
</evidence>
<evidence type="ECO:0000313" key="7">
    <source>
        <dbReference type="EMBL" id="SIS83166.1"/>
    </source>
</evidence>
<comment type="subcellular location">
    <subcellularLocation>
        <location evidence="1">Cell outer membrane</location>
    </subcellularLocation>
</comment>
<dbReference type="InterPro" id="IPR043781">
    <property type="entry name" value="DUF5723"/>
</dbReference>
<evidence type="ECO:0000313" key="8">
    <source>
        <dbReference type="Proteomes" id="UP000185728"/>
    </source>
</evidence>
<keyword evidence="5" id="KW-0732">Signal</keyword>
<gene>
    <name evidence="7" type="ORF">SAMN05421766_104235</name>
</gene>
<organism evidence="7 8">
    <name type="scientific">Zobellia uliginosa</name>
    <dbReference type="NCBI Taxonomy" id="143224"/>
    <lineage>
        <taxon>Bacteria</taxon>
        <taxon>Pseudomonadati</taxon>
        <taxon>Bacteroidota</taxon>
        <taxon>Flavobacteriia</taxon>
        <taxon>Flavobacteriales</taxon>
        <taxon>Flavobacteriaceae</taxon>
        <taxon>Zobellia</taxon>
    </lineage>
</organism>
<accession>A0ABY1KVF6</accession>
<evidence type="ECO:0000256" key="4">
    <source>
        <dbReference type="PROSITE-ProRule" id="PRU00473"/>
    </source>
</evidence>
<feature type="chain" id="PRO_5046760196" evidence="5">
    <location>
        <begin position="20"/>
        <end position="699"/>
    </location>
</feature>
<dbReference type="PANTHER" id="PTHR30329:SF21">
    <property type="entry name" value="LIPOPROTEIN YIAD-RELATED"/>
    <property type="match status" value="1"/>
</dbReference>
<dbReference type="SUPFAM" id="SSF103088">
    <property type="entry name" value="OmpA-like"/>
    <property type="match status" value="1"/>
</dbReference>
<proteinExistence type="predicted"/>
<dbReference type="PROSITE" id="PS51123">
    <property type="entry name" value="OMPA_2"/>
    <property type="match status" value="1"/>
</dbReference>
<dbReference type="Gene3D" id="3.30.1330.60">
    <property type="entry name" value="OmpA-like domain"/>
    <property type="match status" value="1"/>
</dbReference>
<sequence>MKKTILTSLLVLGGLSAKAQSYVGYLTDNYSGVNGLIANPANITDSRFKTDINIAGASTFFSNDYYGLKLGDVVTSDFDFDTDGKKYPKDSNNFFGNADVLGPSFMFNLTPTSSLAIFTRGRVGYNVNKINGNTFESISNDFDENEDLLIDEDDVYLTANAWAEVGVTYARVLLNKDQHFLKGGISLKYLQGLGNAYASGKNVTIDYDADGTPLSGGQTTGSIESTGEVNYGHSDNIDDNFEDFEVEIVDGATGFGADLGVVYEWRPDYASYASNDGSNTFKHLNKYKLKFALSISDIGSINYKNGTQNTYDITGTVNEDDFENEDNLEDLLNNLYTQTGSSSSEKFALPTALHFNVDYSLNKSFYLNLNTDFSLRSNTKVNSNRIPTMVSFTPRYESKWFSFYMPVSLIQGSGAQWGAGFRAGPLYIGSGSVMSLLLSDNSKAADVYAGLKIPVYHGKPKDRDGDGIVNRKDDCPDEFGPAENNGCPWPDTDGDEVVDKDDKCPEEAGEVMNNGCPLVDSDGDDVLDEDDKCPNEPGAAENEGCPWPDTDNDGVLDKNDECPNEMGTVANKGCPEAPEVTEEVQKQLNDYAKTILFNSGKASIKSESTAVLVDIISILKEYPDAKFTVEGHTDSIGSKATNQKLSESRAMSVRDFLIKNGIDPSRLTAVGFGEDKPIASNMYKDGRAQNRRVEINLVK</sequence>
<evidence type="ECO:0000256" key="2">
    <source>
        <dbReference type="ARBA" id="ARBA00023136"/>
    </source>
</evidence>
<feature type="signal peptide" evidence="5">
    <location>
        <begin position="1"/>
        <end position="19"/>
    </location>
</feature>
<dbReference type="PRINTS" id="PR01021">
    <property type="entry name" value="OMPADOMAIN"/>
</dbReference>
<dbReference type="SUPFAM" id="SSF103647">
    <property type="entry name" value="TSP type-3 repeat"/>
    <property type="match status" value="1"/>
</dbReference>
<evidence type="ECO:0000256" key="5">
    <source>
        <dbReference type="SAM" id="SignalP"/>
    </source>
</evidence>
<dbReference type="InterPro" id="IPR028974">
    <property type="entry name" value="TSP_type-3_rpt"/>
</dbReference>
<dbReference type="RefSeq" id="WP_076455788.1">
    <property type="nucleotide sequence ID" value="NZ_FTOB01000004.1"/>
</dbReference>
<name>A0ABY1KVF6_9FLAO</name>
<keyword evidence="8" id="KW-1185">Reference proteome</keyword>
<feature type="domain" description="OmpA-like" evidence="6">
    <location>
        <begin position="584"/>
        <end position="699"/>
    </location>
</feature>
<dbReference type="InterPro" id="IPR050330">
    <property type="entry name" value="Bact_OuterMem_StrucFunc"/>
</dbReference>
<dbReference type="Gene3D" id="4.10.1080.10">
    <property type="entry name" value="TSP type-3 repeat"/>
    <property type="match status" value="1"/>
</dbReference>
<dbReference type="CDD" id="cd07185">
    <property type="entry name" value="OmpA_C-like"/>
    <property type="match status" value="1"/>
</dbReference>
<dbReference type="InterPro" id="IPR006665">
    <property type="entry name" value="OmpA-like"/>
</dbReference>
<comment type="caution">
    <text evidence="7">The sequence shown here is derived from an EMBL/GenBank/DDBJ whole genome shotgun (WGS) entry which is preliminary data.</text>
</comment>
<evidence type="ECO:0000259" key="6">
    <source>
        <dbReference type="PROSITE" id="PS51123"/>
    </source>
</evidence>
<keyword evidence="3" id="KW-0998">Cell outer membrane</keyword>
<dbReference type="Pfam" id="PF00691">
    <property type="entry name" value="OmpA"/>
    <property type="match status" value="1"/>
</dbReference>
<protein>
    <submittedName>
        <fullName evidence="7">OmpA family protein</fullName>
    </submittedName>
</protein>
<dbReference type="Proteomes" id="UP000185728">
    <property type="component" value="Unassembled WGS sequence"/>
</dbReference>
<reference evidence="7 8" key="1">
    <citation type="submission" date="2017-01" db="EMBL/GenBank/DDBJ databases">
        <authorList>
            <person name="Varghese N."/>
            <person name="Submissions S."/>
        </authorList>
    </citation>
    <scope>NUCLEOTIDE SEQUENCE [LARGE SCALE GENOMIC DNA]</scope>
    <source>
        <strain evidence="7 8">DSM 2061</strain>
    </source>
</reference>
<dbReference type="InterPro" id="IPR006664">
    <property type="entry name" value="OMP_bac"/>
</dbReference>
<dbReference type="PANTHER" id="PTHR30329">
    <property type="entry name" value="STATOR ELEMENT OF FLAGELLAR MOTOR COMPLEX"/>
    <property type="match status" value="1"/>
</dbReference>
<dbReference type="Pfam" id="PF18990">
    <property type="entry name" value="DUF5723"/>
    <property type="match status" value="1"/>
</dbReference>